<evidence type="ECO:0000256" key="1">
    <source>
        <dbReference type="SAM" id="MobiDB-lite"/>
    </source>
</evidence>
<organism evidence="2 3">
    <name type="scientific">Protopolystoma xenopodis</name>
    <dbReference type="NCBI Taxonomy" id="117903"/>
    <lineage>
        <taxon>Eukaryota</taxon>
        <taxon>Metazoa</taxon>
        <taxon>Spiralia</taxon>
        <taxon>Lophotrochozoa</taxon>
        <taxon>Platyhelminthes</taxon>
        <taxon>Monogenea</taxon>
        <taxon>Polyopisthocotylea</taxon>
        <taxon>Polystomatidea</taxon>
        <taxon>Polystomatidae</taxon>
        <taxon>Protopolystoma</taxon>
    </lineage>
</organism>
<protein>
    <submittedName>
        <fullName evidence="2">Uncharacterized protein</fullName>
    </submittedName>
</protein>
<proteinExistence type="predicted"/>
<dbReference type="EMBL" id="CAAALY010054842">
    <property type="protein sequence ID" value="VEL22134.1"/>
    <property type="molecule type" value="Genomic_DNA"/>
</dbReference>
<feature type="region of interest" description="Disordered" evidence="1">
    <location>
        <begin position="26"/>
        <end position="52"/>
    </location>
</feature>
<reference evidence="2" key="1">
    <citation type="submission" date="2018-11" db="EMBL/GenBank/DDBJ databases">
        <authorList>
            <consortium name="Pathogen Informatics"/>
        </authorList>
    </citation>
    <scope>NUCLEOTIDE SEQUENCE</scope>
</reference>
<feature type="compositionally biased region" description="Polar residues" evidence="1">
    <location>
        <begin position="37"/>
        <end position="48"/>
    </location>
</feature>
<evidence type="ECO:0000313" key="3">
    <source>
        <dbReference type="Proteomes" id="UP000784294"/>
    </source>
</evidence>
<sequence>MSLGVCECLQLCASMRVRKSHVPKALSSETWPGCPRRSSQASAGTSVAGSWRSVHQRNVRAGVQLSVRKTVYSNVAESVTNMDGKTSGSSIYPNAFFRPWGRPPPAVWLTPPVYISQHPFGPPLSRSRTTSV</sequence>
<evidence type="ECO:0000313" key="2">
    <source>
        <dbReference type="EMBL" id="VEL22134.1"/>
    </source>
</evidence>
<comment type="caution">
    <text evidence="2">The sequence shown here is derived from an EMBL/GenBank/DDBJ whole genome shotgun (WGS) entry which is preliminary data.</text>
</comment>
<name>A0A448WWT8_9PLAT</name>
<gene>
    <name evidence="2" type="ORF">PXEA_LOCUS15574</name>
</gene>
<accession>A0A448WWT8</accession>
<dbReference type="Proteomes" id="UP000784294">
    <property type="component" value="Unassembled WGS sequence"/>
</dbReference>
<dbReference type="AlphaFoldDB" id="A0A448WWT8"/>
<keyword evidence="3" id="KW-1185">Reference proteome</keyword>